<dbReference type="EMBL" id="JH816237">
    <property type="protein sequence ID" value="EKC30068.1"/>
    <property type="molecule type" value="Genomic_DNA"/>
</dbReference>
<gene>
    <name evidence="1" type="ORF">CGI_10006496</name>
</gene>
<proteinExistence type="predicted"/>
<dbReference type="AlphaFoldDB" id="K1Q848"/>
<organism evidence="1">
    <name type="scientific">Magallana gigas</name>
    <name type="common">Pacific oyster</name>
    <name type="synonym">Crassostrea gigas</name>
    <dbReference type="NCBI Taxonomy" id="29159"/>
    <lineage>
        <taxon>Eukaryota</taxon>
        <taxon>Metazoa</taxon>
        <taxon>Spiralia</taxon>
        <taxon>Lophotrochozoa</taxon>
        <taxon>Mollusca</taxon>
        <taxon>Bivalvia</taxon>
        <taxon>Autobranchia</taxon>
        <taxon>Pteriomorphia</taxon>
        <taxon>Ostreida</taxon>
        <taxon>Ostreoidea</taxon>
        <taxon>Ostreidae</taxon>
        <taxon>Magallana</taxon>
    </lineage>
</organism>
<sequence>MKSAKGYGEQKEPKTLGYRRCGSFLPERSTPGLPHFGRSTRLLDQSITMMVRVITGKSDDVETILNTTEANWSHTTLKTHDFNQSINSLSFEDSDTEDSSFPVAAIIVPVLLVLLCAFLLMAYKFREKLRCWRNRNSDEHGANAEAHANTSGLPLMALNIDE</sequence>
<evidence type="ECO:0000313" key="1">
    <source>
        <dbReference type="EMBL" id="EKC30068.1"/>
    </source>
</evidence>
<reference evidence="1" key="1">
    <citation type="journal article" date="2012" name="Nature">
        <title>The oyster genome reveals stress adaptation and complexity of shell formation.</title>
        <authorList>
            <person name="Zhang G."/>
            <person name="Fang X."/>
            <person name="Guo X."/>
            <person name="Li L."/>
            <person name="Luo R."/>
            <person name="Xu F."/>
            <person name="Yang P."/>
            <person name="Zhang L."/>
            <person name="Wang X."/>
            <person name="Qi H."/>
            <person name="Xiong Z."/>
            <person name="Que H."/>
            <person name="Xie Y."/>
            <person name="Holland P.W."/>
            <person name="Paps J."/>
            <person name="Zhu Y."/>
            <person name="Wu F."/>
            <person name="Chen Y."/>
            <person name="Wang J."/>
            <person name="Peng C."/>
            <person name="Meng J."/>
            <person name="Yang L."/>
            <person name="Liu J."/>
            <person name="Wen B."/>
            <person name="Zhang N."/>
            <person name="Huang Z."/>
            <person name="Zhu Q."/>
            <person name="Feng Y."/>
            <person name="Mount A."/>
            <person name="Hedgecock D."/>
            <person name="Xu Z."/>
            <person name="Liu Y."/>
            <person name="Domazet-Loso T."/>
            <person name="Du Y."/>
            <person name="Sun X."/>
            <person name="Zhang S."/>
            <person name="Liu B."/>
            <person name="Cheng P."/>
            <person name="Jiang X."/>
            <person name="Li J."/>
            <person name="Fan D."/>
            <person name="Wang W."/>
            <person name="Fu W."/>
            <person name="Wang T."/>
            <person name="Wang B."/>
            <person name="Zhang J."/>
            <person name="Peng Z."/>
            <person name="Li Y."/>
            <person name="Li N."/>
            <person name="Wang J."/>
            <person name="Chen M."/>
            <person name="He Y."/>
            <person name="Tan F."/>
            <person name="Song X."/>
            <person name="Zheng Q."/>
            <person name="Huang R."/>
            <person name="Yang H."/>
            <person name="Du X."/>
            <person name="Chen L."/>
            <person name="Yang M."/>
            <person name="Gaffney P.M."/>
            <person name="Wang S."/>
            <person name="Luo L."/>
            <person name="She Z."/>
            <person name="Ming Y."/>
            <person name="Huang W."/>
            <person name="Zhang S."/>
            <person name="Huang B."/>
            <person name="Zhang Y."/>
            <person name="Qu T."/>
            <person name="Ni P."/>
            <person name="Miao G."/>
            <person name="Wang J."/>
            <person name="Wang Q."/>
            <person name="Steinberg C.E."/>
            <person name="Wang H."/>
            <person name="Li N."/>
            <person name="Qian L."/>
            <person name="Zhang G."/>
            <person name="Li Y."/>
            <person name="Yang H."/>
            <person name="Liu X."/>
            <person name="Wang J."/>
            <person name="Yin Y."/>
            <person name="Wang J."/>
        </authorList>
    </citation>
    <scope>NUCLEOTIDE SEQUENCE [LARGE SCALE GENOMIC DNA]</scope>
    <source>
        <strain evidence="1">05x7-T-G4-1.051#20</strain>
    </source>
</reference>
<accession>K1Q848</accession>
<name>K1Q848_MAGGI</name>
<dbReference type="HOGENOM" id="CLU_1637051_0_0_1"/>
<dbReference type="InParanoid" id="K1Q848"/>
<protein>
    <submittedName>
        <fullName evidence="1">Uncharacterized protein</fullName>
    </submittedName>
</protein>